<dbReference type="Pfam" id="PF23209">
    <property type="entry name" value="IDM1_C"/>
    <property type="match status" value="1"/>
</dbReference>
<dbReference type="Proteomes" id="UP001642360">
    <property type="component" value="Unassembled WGS sequence"/>
</dbReference>
<protein>
    <recommendedName>
        <fullName evidence="1">Increased DNA methylation 1 C-terminal domain-containing protein</fullName>
    </recommendedName>
</protein>
<keyword evidence="3" id="KW-1185">Reference proteome</keyword>
<dbReference type="AlphaFoldDB" id="A0ABC8QX50"/>
<gene>
    <name evidence="2" type="ORF">ILEXP_LOCUS4355</name>
</gene>
<organism evidence="2 3">
    <name type="scientific">Ilex paraguariensis</name>
    <name type="common">yerba mate</name>
    <dbReference type="NCBI Taxonomy" id="185542"/>
    <lineage>
        <taxon>Eukaryota</taxon>
        <taxon>Viridiplantae</taxon>
        <taxon>Streptophyta</taxon>
        <taxon>Embryophyta</taxon>
        <taxon>Tracheophyta</taxon>
        <taxon>Spermatophyta</taxon>
        <taxon>Magnoliopsida</taxon>
        <taxon>eudicotyledons</taxon>
        <taxon>Gunneridae</taxon>
        <taxon>Pentapetalae</taxon>
        <taxon>asterids</taxon>
        <taxon>campanulids</taxon>
        <taxon>Aquifoliales</taxon>
        <taxon>Aquifoliaceae</taxon>
        <taxon>Ilex</taxon>
    </lineage>
</organism>
<dbReference type="PANTHER" id="PTHR46309:SF12">
    <property type="entry name" value="GB|AAC80581.1"/>
    <property type="match status" value="1"/>
</dbReference>
<dbReference type="PANTHER" id="PTHR46309">
    <property type="entry name" value="PHD FINGER PROTEIN 12"/>
    <property type="match status" value="1"/>
</dbReference>
<comment type="caution">
    <text evidence="2">The sequence shown here is derived from an EMBL/GenBank/DDBJ whole genome shotgun (WGS) entry which is preliminary data.</text>
</comment>
<sequence length="161" mass="17956">MDKLKELGVGRLVLPTVPSVLNTWNTSFGYSIMTEFERLNFLDYTFLNFQGTVMCPKLLMEMPSRELSLLKGTKPKLYDAISGNNNVGLHGNSAASDVFQADLIEESKILEKGCMEDANQLTPVECMPCPSEVSVGCLVEADEQKEEEHIGNGMFKCYIYL</sequence>
<feature type="domain" description="Increased DNA methylation 1 C-terminal" evidence="1">
    <location>
        <begin position="3"/>
        <end position="57"/>
    </location>
</feature>
<evidence type="ECO:0000313" key="3">
    <source>
        <dbReference type="Proteomes" id="UP001642360"/>
    </source>
</evidence>
<evidence type="ECO:0000259" key="1">
    <source>
        <dbReference type="Pfam" id="PF23209"/>
    </source>
</evidence>
<dbReference type="InterPro" id="IPR042163">
    <property type="entry name" value="PHF12"/>
</dbReference>
<evidence type="ECO:0000313" key="2">
    <source>
        <dbReference type="EMBL" id="CAK9137331.1"/>
    </source>
</evidence>
<accession>A0ABC8QX50</accession>
<name>A0ABC8QX50_9AQUA</name>
<reference evidence="2 3" key="1">
    <citation type="submission" date="2024-02" db="EMBL/GenBank/DDBJ databases">
        <authorList>
            <person name="Vignale AGUSTIN F."/>
            <person name="Sosa J E."/>
            <person name="Modenutti C."/>
        </authorList>
    </citation>
    <scope>NUCLEOTIDE SEQUENCE [LARGE SCALE GENOMIC DNA]</scope>
</reference>
<dbReference type="EMBL" id="CAUOFW020000814">
    <property type="protein sequence ID" value="CAK9137331.1"/>
    <property type="molecule type" value="Genomic_DNA"/>
</dbReference>
<proteinExistence type="predicted"/>
<dbReference type="InterPro" id="IPR056511">
    <property type="entry name" value="IDM1_C"/>
</dbReference>